<evidence type="ECO:0000256" key="7">
    <source>
        <dbReference type="ARBA" id="ARBA00022781"/>
    </source>
</evidence>
<accession>A0A6M4SQ21</accession>
<keyword evidence="4" id="KW-0813">Transport</keyword>
<dbReference type="NCBIfam" id="TIGR01131">
    <property type="entry name" value="ATP_synt_6_or_A"/>
    <property type="match status" value="1"/>
</dbReference>
<evidence type="ECO:0000256" key="11">
    <source>
        <dbReference type="ARBA" id="ARBA00023310"/>
    </source>
</evidence>
<evidence type="ECO:0000256" key="8">
    <source>
        <dbReference type="ARBA" id="ARBA00022989"/>
    </source>
</evidence>
<dbReference type="HAMAP" id="MF_01393">
    <property type="entry name" value="ATP_synth_a_bact"/>
    <property type="match status" value="1"/>
</dbReference>
<dbReference type="AlphaFoldDB" id="A0A6M4SQ21"/>
<dbReference type="Gene3D" id="1.20.120.220">
    <property type="entry name" value="ATP synthase, F0 complex, subunit A"/>
    <property type="match status" value="1"/>
</dbReference>
<dbReference type="InterPro" id="IPR045083">
    <property type="entry name" value="ATP_synth_F0_asu_bact/mt"/>
</dbReference>
<dbReference type="GO" id="GO:0005743">
    <property type="term" value="C:mitochondrial inner membrane"/>
    <property type="evidence" value="ECO:0007669"/>
    <property type="project" value="UniProtKB-SubCell"/>
</dbReference>
<organism evidence="14">
    <name type="scientific">Cystobasidium sp</name>
    <dbReference type="NCBI Taxonomy" id="1925428"/>
    <lineage>
        <taxon>Eukaryota</taxon>
        <taxon>Fungi</taxon>
        <taxon>Dikarya</taxon>
        <taxon>Basidiomycota</taxon>
        <taxon>Pucciniomycotina</taxon>
        <taxon>Cystobasidiomycetes</taxon>
        <taxon>Cystobasidiales</taxon>
        <taxon>Cystobasidiaceae</taxon>
        <taxon>Cystobasidium</taxon>
    </lineage>
</organism>
<feature type="transmembrane region" description="Helical" evidence="13">
    <location>
        <begin position="155"/>
        <end position="175"/>
    </location>
</feature>
<feature type="transmembrane region" description="Helical" evidence="13">
    <location>
        <begin position="37"/>
        <end position="61"/>
    </location>
</feature>
<evidence type="ECO:0000256" key="2">
    <source>
        <dbReference type="ARBA" id="ARBA00006810"/>
    </source>
</evidence>
<keyword evidence="8 13" id="KW-1133">Transmembrane helix</keyword>
<evidence type="ECO:0000256" key="6">
    <source>
        <dbReference type="ARBA" id="ARBA00022692"/>
    </source>
</evidence>
<dbReference type="EMBL" id="MT366950">
    <property type="protein sequence ID" value="QJS52007.1"/>
    <property type="molecule type" value="Genomic_DNA"/>
</dbReference>
<gene>
    <name evidence="14" type="primary">atp6</name>
</gene>
<dbReference type="NCBIfam" id="NF004482">
    <property type="entry name" value="PRK05815.2-4"/>
    <property type="match status" value="1"/>
</dbReference>
<keyword evidence="9" id="KW-0406">Ion transport</keyword>
<dbReference type="PANTHER" id="PTHR11410">
    <property type="entry name" value="ATP SYNTHASE SUBUNIT A"/>
    <property type="match status" value="1"/>
</dbReference>
<name>A0A6M4SQ21_9BASI</name>
<evidence type="ECO:0000256" key="9">
    <source>
        <dbReference type="ARBA" id="ARBA00023065"/>
    </source>
</evidence>
<dbReference type="CDD" id="cd00310">
    <property type="entry name" value="ATP-synt_Fo_a_6"/>
    <property type="match status" value="1"/>
</dbReference>
<reference evidence="14" key="1">
    <citation type="submission" date="2020-04" db="EMBL/GenBank/DDBJ databases">
        <title>Characterization of the complete mitochondrial genome of Cystobasidium sp.</title>
        <authorList>
            <person name="Liu Q."/>
            <person name="Wang X."/>
        </authorList>
    </citation>
    <scope>NUCLEOTIDE SEQUENCE</scope>
</reference>
<evidence type="ECO:0000256" key="12">
    <source>
        <dbReference type="RuleBase" id="RU004450"/>
    </source>
</evidence>
<comment type="similarity">
    <text evidence="2">Belongs to the ATPase A chain family.</text>
</comment>
<dbReference type="InterPro" id="IPR023011">
    <property type="entry name" value="ATP_synth_F0_asu_AS"/>
</dbReference>
<dbReference type="InterPro" id="IPR035908">
    <property type="entry name" value="F0_ATP_A_sf"/>
</dbReference>
<dbReference type="PANTHER" id="PTHR11410:SF0">
    <property type="entry name" value="ATP SYNTHASE SUBUNIT A"/>
    <property type="match status" value="1"/>
</dbReference>
<protein>
    <recommendedName>
        <fullName evidence="3 12">ATP synthase subunit a</fullName>
    </recommendedName>
</protein>
<comment type="subcellular location">
    <subcellularLocation>
        <location evidence="1 12">Mitochondrion inner membrane</location>
        <topology evidence="1 12">Multi-pass membrane protein</topology>
    </subcellularLocation>
</comment>
<dbReference type="InterPro" id="IPR000568">
    <property type="entry name" value="ATP_synth_F0_asu"/>
</dbReference>
<proteinExistence type="inferred from homology"/>
<keyword evidence="7" id="KW-0375">Hydrogen ion transport</keyword>
<evidence type="ECO:0000256" key="10">
    <source>
        <dbReference type="ARBA" id="ARBA00023136"/>
    </source>
</evidence>
<dbReference type="Pfam" id="PF00119">
    <property type="entry name" value="ATP-synt_A"/>
    <property type="match status" value="1"/>
</dbReference>
<dbReference type="FunFam" id="1.20.120.220:FF:000003">
    <property type="entry name" value="ATP synthase subunit a"/>
    <property type="match status" value="1"/>
</dbReference>
<evidence type="ECO:0000313" key="14">
    <source>
        <dbReference type="EMBL" id="QJS52007.1"/>
    </source>
</evidence>
<dbReference type="PROSITE" id="PS00449">
    <property type="entry name" value="ATPASE_A"/>
    <property type="match status" value="1"/>
</dbReference>
<evidence type="ECO:0000256" key="1">
    <source>
        <dbReference type="ARBA" id="ARBA00004448"/>
    </source>
</evidence>
<keyword evidence="10 13" id="KW-0472">Membrane</keyword>
<keyword evidence="14" id="KW-0496">Mitochondrion</keyword>
<dbReference type="GO" id="GO:0046933">
    <property type="term" value="F:proton-transporting ATP synthase activity, rotational mechanism"/>
    <property type="evidence" value="ECO:0007669"/>
    <property type="project" value="TreeGrafter"/>
</dbReference>
<keyword evidence="11" id="KW-0066">ATP synthesis</keyword>
<evidence type="ECO:0000256" key="4">
    <source>
        <dbReference type="ARBA" id="ARBA00022448"/>
    </source>
</evidence>
<feature type="transmembrane region" description="Helical" evidence="13">
    <location>
        <begin position="216"/>
        <end position="236"/>
    </location>
</feature>
<dbReference type="SUPFAM" id="SSF81336">
    <property type="entry name" value="F1F0 ATP synthase subunit A"/>
    <property type="match status" value="1"/>
</dbReference>
<keyword evidence="6 13" id="KW-0812">Transmembrane</keyword>
<sequence length="263" mass="28829">MLNNTQLTYTNLIASSPLEQFETTSFISFTAPILGDFVISLTNVGFYTLLVLALVLAYHVLSANNHRIVPSKWSLSLESSYATLHSMVKEQIGSANELYLPFIYALFWFIVFANLVGNVPYSFAFTSSPIVAMGLSVMVFLGVTILGLVRHGIHFFSFFIPAGTPIALVPLLALIELISYVARAFSLGVRLFANIVAGHTLLKILSGFLYPALTSGILLFFVTLIPMAIFIALVGLEIAVSLIQAYDFTILTCSYLKDAIELH</sequence>
<dbReference type="GO" id="GO:0045259">
    <property type="term" value="C:proton-transporting ATP synthase complex"/>
    <property type="evidence" value="ECO:0007669"/>
    <property type="project" value="UniProtKB-KW"/>
</dbReference>
<feature type="transmembrane region" description="Helical" evidence="13">
    <location>
        <begin position="187"/>
        <end position="210"/>
    </location>
</feature>
<evidence type="ECO:0000256" key="13">
    <source>
        <dbReference type="SAM" id="Phobius"/>
    </source>
</evidence>
<feature type="transmembrane region" description="Helical" evidence="13">
    <location>
        <begin position="98"/>
        <end position="117"/>
    </location>
</feature>
<dbReference type="PRINTS" id="PR00123">
    <property type="entry name" value="ATPASEA"/>
</dbReference>
<feature type="transmembrane region" description="Helical" evidence="13">
    <location>
        <begin position="129"/>
        <end position="149"/>
    </location>
</feature>
<evidence type="ECO:0000256" key="3">
    <source>
        <dbReference type="ARBA" id="ARBA00021312"/>
    </source>
</evidence>
<evidence type="ECO:0000256" key="5">
    <source>
        <dbReference type="ARBA" id="ARBA00022547"/>
    </source>
</evidence>
<keyword evidence="5" id="KW-0138">CF(0)</keyword>
<geneLocation type="mitochondrion" evidence="14"/>